<sequence>MTATQQTTISGKPPFLFRVASDDSRGFNSTDEIDPLHGYESQYHADLDSMDYPTARHMVRDHINWKYYAPSEFSSWSVSLLYVLVHAVRKAYSEGETNVLIYVMDTSLLPASNSLHSAVELVKDYKVDFDRMLIPYAKGEYFVHGKIHHTQGLWQTVKFDDLLAAGFFEAFPTMKDKSRQSQLFQRVLGLRMGYFHGPTFDITAYLSTIKKLARCFGHAWEGIMTIALISLRKRDLKPDSVTRLLSDLQAHGTRLPQLPWASDPALRMFHLVVRDIPEAMQLMQLLRLLHDRQTAQPLIIQQAAVLPAATPLATNQPATP</sequence>
<accession>A0ACC3MUU7</accession>
<comment type="caution">
    <text evidence="1">The sequence shown here is derived from an EMBL/GenBank/DDBJ whole genome shotgun (WGS) entry which is preliminary data.</text>
</comment>
<evidence type="ECO:0000313" key="2">
    <source>
        <dbReference type="Proteomes" id="UP001281147"/>
    </source>
</evidence>
<dbReference type="Proteomes" id="UP001281147">
    <property type="component" value="Unassembled WGS sequence"/>
</dbReference>
<organism evidence="1 2">
    <name type="scientific">Vermiconidia calcicola</name>
    <dbReference type="NCBI Taxonomy" id="1690605"/>
    <lineage>
        <taxon>Eukaryota</taxon>
        <taxon>Fungi</taxon>
        <taxon>Dikarya</taxon>
        <taxon>Ascomycota</taxon>
        <taxon>Pezizomycotina</taxon>
        <taxon>Dothideomycetes</taxon>
        <taxon>Dothideomycetidae</taxon>
        <taxon>Mycosphaerellales</taxon>
        <taxon>Extremaceae</taxon>
        <taxon>Vermiconidia</taxon>
    </lineage>
</organism>
<protein>
    <submittedName>
        <fullName evidence="1">Uncharacterized protein</fullName>
    </submittedName>
</protein>
<reference evidence="1" key="1">
    <citation type="submission" date="2023-07" db="EMBL/GenBank/DDBJ databases">
        <title>Black Yeasts Isolated from many extreme environments.</title>
        <authorList>
            <person name="Coleine C."/>
            <person name="Stajich J.E."/>
            <person name="Selbmann L."/>
        </authorList>
    </citation>
    <scope>NUCLEOTIDE SEQUENCE</scope>
    <source>
        <strain evidence="1">CCFEE 5714</strain>
    </source>
</reference>
<keyword evidence="2" id="KW-1185">Reference proteome</keyword>
<gene>
    <name evidence="1" type="ORF">LTR37_014107</name>
</gene>
<proteinExistence type="predicted"/>
<name>A0ACC3MUU7_9PEZI</name>
<dbReference type="EMBL" id="JAUTXU010000144">
    <property type="protein sequence ID" value="KAK3704004.1"/>
    <property type="molecule type" value="Genomic_DNA"/>
</dbReference>
<evidence type="ECO:0000313" key="1">
    <source>
        <dbReference type="EMBL" id="KAK3704004.1"/>
    </source>
</evidence>